<dbReference type="EMBL" id="SMJW01000140">
    <property type="protein sequence ID" value="TDC12194.1"/>
    <property type="molecule type" value="Genomic_DNA"/>
</dbReference>
<comment type="caution">
    <text evidence="2">The sequence shown here is derived from an EMBL/GenBank/DDBJ whole genome shotgun (WGS) entry which is preliminary data.</text>
</comment>
<dbReference type="OrthoDB" id="10015447at2"/>
<gene>
    <name evidence="2" type="ORF">E1284_24725</name>
</gene>
<dbReference type="AlphaFoldDB" id="A0A4R4NT85"/>
<dbReference type="RefSeq" id="WP_131942525.1">
    <property type="nucleotide sequence ID" value="NZ_BAAAMX010000048.1"/>
</dbReference>
<organism evidence="2 3">
    <name type="scientific">Actinomadura bangladeshensis</name>
    <dbReference type="NCBI Taxonomy" id="453573"/>
    <lineage>
        <taxon>Bacteria</taxon>
        <taxon>Bacillati</taxon>
        <taxon>Actinomycetota</taxon>
        <taxon>Actinomycetes</taxon>
        <taxon>Streptosporangiales</taxon>
        <taxon>Thermomonosporaceae</taxon>
        <taxon>Actinomadura</taxon>
    </lineage>
</organism>
<feature type="transmembrane region" description="Helical" evidence="1">
    <location>
        <begin position="242"/>
        <end position="259"/>
    </location>
</feature>
<keyword evidence="3" id="KW-1185">Reference proteome</keyword>
<accession>A0A4R4NT85</accession>
<sequence length="315" mass="33881">MTTFGSGSSPFERLAASMRSSGQPQVAKNLNVFGGQIAKAMQPRMSGAFSSSVASGNSSFRCGISPITPRPLLTGATPEAFTKLNGLGAQIAKAMLPYMSGTLSRGFTFPRGLTLARHTFFPEDHLPRFADVLQSLAEESRRRLAGVEPVARWLDSDAEARPGRWADPSPMIAVAVSVLRLLGVAKSPAENDEAGTRLPAPPFRAMLAIPAQEQAELDGQVDLSTAMVEESLARLWRLMTDIVAEFLAMIVVVFVVRVLARARAVVPRVWDAVLFTLVVLVACRRSGAHSDDSPHLSSLLIRRHRPSAGRVPAVC</sequence>
<keyword evidence="1" id="KW-1133">Transmembrane helix</keyword>
<keyword evidence="1" id="KW-0812">Transmembrane</keyword>
<evidence type="ECO:0000256" key="1">
    <source>
        <dbReference type="SAM" id="Phobius"/>
    </source>
</evidence>
<name>A0A4R4NT85_9ACTN</name>
<reference evidence="2 3" key="1">
    <citation type="submission" date="2019-03" db="EMBL/GenBank/DDBJ databases">
        <title>Draft genome sequences of novel Actinobacteria.</title>
        <authorList>
            <person name="Sahin N."/>
            <person name="Ay H."/>
            <person name="Saygin H."/>
        </authorList>
    </citation>
    <scope>NUCLEOTIDE SEQUENCE [LARGE SCALE GENOMIC DNA]</scope>
    <source>
        <strain evidence="2 3">DSM 45347</strain>
    </source>
</reference>
<keyword evidence="1" id="KW-0472">Membrane</keyword>
<evidence type="ECO:0000313" key="2">
    <source>
        <dbReference type="EMBL" id="TDC12194.1"/>
    </source>
</evidence>
<proteinExistence type="predicted"/>
<protein>
    <submittedName>
        <fullName evidence="2">Uncharacterized protein</fullName>
    </submittedName>
</protein>
<dbReference type="Proteomes" id="UP000295431">
    <property type="component" value="Unassembled WGS sequence"/>
</dbReference>
<evidence type="ECO:0000313" key="3">
    <source>
        <dbReference type="Proteomes" id="UP000295431"/>
    </source>
</evidence>